<dbReference type="AlphaFoldDB" id="A0A9N9GPU5"/>
<dbReference type="Proteomes" id="UP000789759">
    <property type="component" value="Unassembled WGS sequence"/>
</dbReference>
<reference evidence="2" key="1">
    <citation type="submission" date="2021-06" db="EMBL/GenBank/DDBJ databases">
        <authorList>
            <person name="Kallberg Y."/>
            <person name="Tangrot J."/>
            <person name="Rosling A."/>
        </authorList>
    </citation>
    <scope>NUCLEOTIDE SEQUENCE</scope>
    <source>
        <strain evidence="2">FL966</strain>
    </source>
</reference>
<dbReference type="InterPro" id="IPR041667">
    <property type="entry name" value="Cupin_8"/>
</dbReference>
<evidence type="ECO:0000313" key="3">
    <source>
        <dbReference type="Proteomes" id="UP000789759"/>
    </source>
</evidence>
<dbReference type="Pfam" id="PF13621">
    <property type="entry name" value="Cupin_8"/>
    <property type="match status" value="1"/>
</dbReference>
<proteinExistence type="predicted"/>
<dbReference type="OrthoDB" id="47172at2759"/>
<feature type="domain" description="JmjC" evidence="1">
    <location>
        <begin position="296"/>
        <end position="451"/>
    </location>
</feature>
<evidence type="ECO:0000259" key="1">
    <source>
        <dbReference type="PROSITE" id="PS51184"/>
    </source>
</evidence>
<protein>
    <submittedName>
        <fullName evidence="2">24426_t:CDS:1</fullName>
    </submittedName>
</protein>
<keyword evidence="3" id="KW-1185">Reference proteome</keyword>
<dbReference type="PANTHER" id="PTHR12461:SF105">
    <property type="entry name" value="HYPOXIA-INDUCIBLE FACTOR 1-ALPHA INHIBITOR"/>
    <property type="match status" value="1"/>
</dbReference>
<organism evidence="2 3">
    <name type="scientific">Cetraspora pellucida</name>
    <dbReference type="NCBI Taxonomy" id="1433469"/>
    <lineage>
        <taxon>Eukaryota</taxon>
        <taxon>Fungi</taxon>
        <taxon>Fungi incertae sedis</taxon>
        <taxon>Mucoromycota</taxon>
        <taxon>Glomeromycotina</taxon>
        <taxon>Glomeromycetes</taxon>
        <taxon>Diversisporales</taxon>
        <taxon>Gigasporaceae</taxon>
        <taxon>Cetraspora</taxon>
    </lineage>
</organism>
<dbReference type="EMBL" id="CAJVQA010005688">
    <property type="protein sequence ID" value="CAG8625986.1"/>
    <property type="molecule type" value="Genomic_DNA"/>
</dbReference>
<accession>A0A9N9GPU5</accession>
<name>A0A9N9GPU5_9GLOM</name>
<dbReference type="SUPFAM" id="SSF51197">
    <property type="entry name" value="Clavaminate synthase-like"/>
    <property type="match status" value="1"/>
</dbReference>
<dbReference type="Gene3D" id="2.60.120.650">
    <property type="entry name" value="Cupin"/>
    <property type="match status" value="1"/>
</dbReference>
<sequence length="451" mass="51367">MDSSIKEVCNSVITKLLETHNSDSNTEKNDFVQCDKATIYLLYQCLKDVFCVASEEIPMILLKATSLVDYAVEKLHAYPYKDVPLSWRRLYTDAGLLKSVCEIFLVLNVEDKNSWKQVIRTLDMALVMTGAPGDNRKEMLFNLIEETEKILRKLEQIDDQFCIQFTSPKRTMEDNSIKNIAHKKSKTEMDRVSIPIINNPLPKISQPSLVTFASHITSVNPTPFIICSSISDWPALSTRPWSNLDYLSNIIGKERIVPVEIGAKYTDETWTQKLMNFGEFIEKWVKNSTNDGVDIAYLAQHDLFAQVPRLKDDIVVPDYCFVDTKPFITSIGKDDDSSYGDIQYSPPQEVIINAWFGPKGTISPMHTDPYHNLLAQVVGQKYIRLYSPSETPKLYSFEQDGLLGNTSQVEVENPDIERFPLFSSASYQECILRPSELLYIPKENNPGYGFC</sequence>
<dbReference type="PROSITE" id="PS51184">
    <property type="entry name" value="JMJC"/>
    <property type="match status" value="1"/>
</dbReference>
<evidence type="ECO:0000313" key="2">
    <source>
        <dbReference type="EMBL" id="CAG8625986.1"/>
    </source>
</evidence>
<gene>
    <name evidence="2" type="ORF">CPELLU_LOCUS8155</name>
</gene>
<dbReference type="PANTHER" id="PTHR12461">
    <property type="entry name" value="HYPOXIA-INDUCIBLE FACTOR 1 ALPHA INHIBITOR-RELATED"/>
    <property type="match status" value="1"/>
</dbReference>
<comment type="caution">
    <text evidence="2">The sequence shown here is derived from an EMBL/GenBank/DDBJ whole genome shotgun (WGS) entry which is preliminary data.</text>
</comment>
<dbReference type="InterPro" id="IPR003347">
    <property type="entry name" value="JmjC_dom"/>
</dbReference>